<evidence type="ECO:0000256" key="6">
    <source>
        <dbReference type="PROSITE-ProRule" id="PRU00175"/>
    </source>
</evidence>
<dbReference type="PANTHER" id="PTHR13407">
    <property type="entry name" value="RNF121 PROTEIN"/>
    <property type="match status" value="1"/>
</dbReference>
<dbReference type="SMART" id="SM00184">
    <property type="entry name" value="RING"/>
    <property type="match status" value="1"/>
</dbReference>
<dbReference type="InterPro" id="IPR001841">
    <property type="entry name" value="Znf_RING"/>
</dbReference>
<comment type="subcellular location">
    <subcellularLocation>
        <location evidence="1">Membrane</location>
        <topology evidence="1">Multi-pass membrane protein</topology>
    </subcellularLocation>
</comment>
<dbReference type="RefSeq" id="NP_597662.1">
    <property type="nucleotide sequence ID" value="NM_001041026.1"/>
</dbReference>
<dbReference type="HOGENOM" id="CLU_055016_0_0_1"/>
<feature type="transmembrane region" description="Helical" evidence="8">
    <location>
        <begin position="101"/>
        <end position="118"/>
    </location>
</feature>
<keyword evidence="6" id="KW-0863">Zinc-finger</keyword>
<evidence type="ECO:0000313" key="10">
    <source>
        <dbReference type="EMBL" id="CAD26297.1"/>
    </source>
</evidence>
<sequence>MSQEENHENSNHDAIERKKSKDSEKSKAAGHDNELFFDDAETTSYTGRYKERGMYRPVRQVIIIERQPSLGDVLQRMAVISIYAFIIQTFFTVWKKINKRSHDVCVFLILLFFPPGFFLYMQSYFLPFCWLMFCGFILFNTLKVLRGPFGKDAVRDIYSTFKTLFIVSNLGIFLGQFLTFTFFYLKTEYLGYALSVLLFFLYFGLMSREVIFFLSETVAISTGFYSKDGVPGKGNNNSLCMICTKSFDRTVKIHTLVCSHSFHEDCIKGWCLLGKKPFCPYCKKRIESSSLPSELWHKTETWFYPLINTLRSFIVLTLVLTTIVLYKIKYQ</sequence>
<feature type="domain" description="RING-type" evidence="9">
    <location>
        <begin position="240"/>
        <end position="283"/>
    </location>
</feature>
<evidence type="ECO:0000256" key="7">
    <source>
        <dbReference type="SAM" id="MobiDB-lite"/>
    </source>
</evidence>
<keyword evidence="6" id="KW-0862">Zinc</keyword>
<dbReference type="KEGG" id="ecu:ECU03_1540"/>
<keyword evidence="4 8" id="KW-1133">Transmembrane helix</keyword>
<dbReference type="InterPro" id="IPR040176">
    <property type="entry name" value="RNF121/RNF175"/>
</dbReference>
<evidence type="ECO:0000259" key="9">
    <source>
        <dbReference type="PROSITE" id="PS50089"/>
    </source>
</evidence>
<dbReference type="InterPro" id="IPR013083">
    <property type="entry name" value="Znf_RING/FYVE/PHD"/>
</dbReference>
<dbReference type="OMA" id="PYWERTH"/>
<feature type="transmembrane region" description="Helical" evidence="8">
    <location>
        <begin position="302"/>
        <end position="326"/>
    </location>
</feature>
<dbReference type="Pfam" id="PF13639">
    <property type="entry name" value="zf-RING_2"/>
    <property type="match status" value="1"/>
</dbReference>
<dbReference type="InParanoid" id="Q8SVZ4"/>
<feature type="transmembrane region" description="Helical" evidence="8">
    <location>
        <begin position="163"/>
        <end position="183"/>
    </location>
</feature>
<keyword evidence="5 8" id="KW-0472">Membrane</keyword>
<evidence type="ECO:0000313" key="11">
    <source>
        <dbReference type="Proteomes" id="UP000000819"/>
    </source>
</evidence>
<dbReference type="PROSITE" id="PS50089">
    <property type="entry name" value="ZF_RING_2"/>
    <property type="match status" value="1"/>
</dbReference>
<dbReference type="GO" id="GO:0005789">
    <property type="term" value="C:endoplasmic reticulum membrane"/>
    <property type="evidence" value="ECO:0007669"/>
    <property type="project" value="TreeGrafter"/>
</dbReference>
<name>Q8SVZ4_ENCCU</name>
<evidence type="ECO:0000256" key="5">
    <source>
        <dbReference type="ARBA" id="ARBA00023136"/>
    </source>
</evidence>
<dbReference type="EMBL" id="AL590443">
    <property type="protein sequence ID" value="CAD26297.1"/>
    <property type="molecule type" value="Genomic_DNA"/>
</dbReference>
<dbReference type="Proteomes" id="UP000000819">
    <property type="component" value="Chromosome III"/>
</dbReference>
<evidence type="ECO:0000256" key="2">
    <source>
        <dbReference type="ARBA" id="ARBA00022692"/>
    </source>
</evidence>
<dbReference type="GO" id="GO:0061630">
    <property type="term" value="F:ubiquitin protein ligase activity"/>
    <property type="evidence" value="ECO:0007669"/>
    <property type="project" value="TreeGrafter"/>
</dbReference>
<dbReference type="GO" id="GO:0036503">
    <property type="term" value="P:ERAD pathway"/>
    <property type="evidence" value="ECO:0007669"/>
    <property type="project" value="TreeGrafter"/>
</dbReference>
<accession>Q8SVZ4</accession>
<protein>
    <submittedName>
        <fullName evidence="10">Similarity to HYPOTHETICAL INTEGRAL MEMBRANE PROTEIN YQ55_CAEEL</fullName>
    </submittedName>
</protein>
<dbReference type="Gene3D" id="3.30.40.10">
    <property type="entry name" value="Zinc/RING finger domain, C3HC4 (zinc finger)"/>
    <property type="match status" value="1"/>
</dbReference>
<dbReference type="GO" id="GO:0008270">
    <property type="term" value="F:zinc ion binding"/>
    <property type="evidence" value="ECO:0007669"/>
    <property type="project" value="UniProtKB-KW"/>
</dbReference>
<dbReference type="GeneID" id="858824"/>
<dbReference type="AlphaFoldDB" id="Q8SVZ4"/>
<proteinExistence type="predicted"/>
<feature type="transmembrane region" description="Helical" evidence="8">
    <location>
        <begin position="189"/>
        <end position="205"/>
    </location>
</feature>
<feature type="region of interest" description="Disordered" evidence="7">
    <location>
        <begin position="1"/>
        <end position="29"/>
    </location>
</feature>
<evidence type="ECO:0000256" key="8">
    <source>
        <dbReference type="SAM" id="Phobius"/>
    </source>
</evidence>
<evidence type="ECO:0000256" key="4">
    <source>
        <dbReference type="ARBA" id="ARBA00022989"/>
    </source>
</evidence>
<dbReference type="CDD" id="cd16475">
    <property type="entry name" value="RING-H2_RNF121-like"/>
    <property type="match status" value="1"/>
</dbReference>
<dbReference type="OrthoDB" id="8062037at2759"/>
<dbReference type="SUPFAM" id="SSF57850">
    <property type="entry name" value="RING/U-box"/>
    <property type="match status" value="1"/>
</dbReference>
<feature type="transmembrane region" description="Helical" evidence="8">
    <location>
        <begin position="73"/>
        <end position="94"/>
    </location>
</feature>
<keyword evidence="3" id="KW-0479">Metal-binding</keyword>
<gene>
    <name evidence="10" type="ordered locus">ECU03_1540</name>
</gene>
<evidence type="ECO:0000256" key="1">
    <source>
        <dbReference type="ARBA" id="ARBA00004141"/>
    </source>
</evidence>
<dbReference type="VEuPathDB" id="MicrosporidiaDB:ECU03_1540"/>
<dbReference type="GO" id="GO:0000139">
    <property type="term" value="C:Golgi membrane"/>
    <property type="evidence" value="ECO:0007669"/>
    <property type="project" value="TreeGrafter"/>
</dbReference>
<dbReference type="PANTHER" id="PTHR13407:SF0">
    <property type="entry name" value="FI05221P"/>
    <property type="match status" value="1"/>
</dbReference>
<evidence type="ECO:0000256" key="3">
    <source>
        <dbReference type="ARBA" id="ARBA00022723"/>
    </source>
</evidence>
<organism evidence="10 11">
    <name type="scientific">Encephalitozoon cuniculi (strain GB-M1)</name>
    <name type="common">Microsporidian parasite</name>
    <dbReference type="NCBI Taxonomy" id="284813"/>
    <lineage>
        <taxon>Eukaryota</taxon>
        <taxon>Fungi</taxon>
        <taxon>Fungi incertae sedis</taxon>
        <taxon>Microsporidia</taxon>
        <taxon>Unikaryonidae</taxon>
        <taxon>Encephalitozoon</taxon>
    </lineage>
</organism>
<keyword evidence="2 8" id="KW-0812">Transmembrane</keyword>
<keyword evidence="11" id="KW-1185">Reference proteome</keyword>
<reference evidence="10 11" key="1">
    <citation type="journal article" date="2001" name="Nature">
        <title>Genome sequence and gene compaction of the eukaryote parasite Encephalitozoon cuniculi.</title>
        <authorList>
            <person name="Katinka M.D."/>
            <person name="Duprat S."/>
            <person name="Cornillot E."/>
            <person name="Metenier G."/>
            <person name="Thomarat F."/>
            <person name="Prensier G."/>
            <person name="Barbe V."/>
            <person name="Peyretaillade E."/>
            <person name="Brottier P."/>
            <person name="Wincker P."/>
            <person name="Delbac F."/>
            <person name="El Alaoui H."/>
            <person name="Peyret P."/>
            <person name="Saurin W."/>
            <person name="Gouy M."/>
            <person name="Weissenbach J."/>
            <person name="Vivares C.P."/>
        </authorList>
    </citation>
    <scope>NUCLEOTIDE SEQUENCE [LARGE SCALE GENOMIC DNA]</scope>
    <source>
        <strain evidence="10 11">GB-M1</strain>
    </source>
</reference>
<reference evidence="10 11" key="2">
    <citation type="journal article" date="2009" name="BMC Genomics">
        <title>Identification of transcriptional signals in Encephalitozoon cuniculi widespread among Microsporidia phylum: support for accurate structural genome annotation.</title>
        <authorList>
            <person name="Peyretaillade E."/>
            <person name="Goncalves O."/>
            <person name="Terrat S."/>
            <person name="Dugat-Bony E."/>
            <person name="Wincker P."/>
            <person name="Cornman R.S."/>
            <person name="Evans J.D."/>
            <person name="Delbac F."/>
            <person name="Peyret P."/>
        </authorList>
    </citation>
    <scope>NUCLEOTIDE SEQUENCE [LARGE SCALE GENOMIC DNA]</scope>
    <source>
        <strain evidence="10 11">GB-M1</strain>
    </source>
</reference>
<dbReference type="STRING" id="284813.Q8SVZ4"/>